<dbReference type="PANTHER" id="PTHR30270">
    <property type="entry name" value="THIAMINE-MONOPHOSPHATE KINASE"/>
    <property type="match status" value="1"/>
</dbReference>
<dbReference type="Gene3D" id="3.90.650.10">
    <property type="entry name" value="PurM-like C-terminal domain"/>
    <property type="match status" value="1"/>
</dbReference>
<evidence type="ECO:0000256" key="1">
    <source>
        <dbReference type="ARBA" id="ARBA00022977"/>
    </source>
</evidence>
<dbReference type="GO" id="GO:0009030">
    <property type="term" value="F:thiamine-phosphate kinase activity"/>
    <property type="evidence" value="ECO:0007669"/>
    <property type="project" value="InterPro"/>
</dbReference>
<feature type="domain" description="PurM-like C-terminal" evidence="3">
    <location>
        <begin position="194"/>
        <end position="294"/>
    </location>
</feature>
<dbReference type="SUPFAM" id="SSF56042">
    <property type="entry name" value="PurM C-terminal domain-like"/>
    <property type="match status" value="1"/>
</dbReference>
<dbReference type="STRING" id="93684.SAMN05421853_11637"/>
<protein>
    <recommendedName>
        <fullName evidence="6">Sll0787 family AIR synthase-like protein</fullName>
    </recommendedName>
</protein>
<reference evidence="5" key="1">
    <citation type="submission" date="2016-10" db="EMBL/GenBank/DDBJ databases">
        <authorList>
            <person name="Varghese N."/>
            <person name="Submissions S."/>
        </authorList>
    </citation>
    <scope>NUCLEOTIDE SEQUENCE [LARGE SCALE GENOMIC DNA]</scope>
    <source>
        <strain evidence="5">JCM 10271</strain>
    </source>
</reference>
<dbReference type="GO" id="GO:0009228">
    <property type="term" value="P:thiamine biosynthetic process"/>
    <property type="evidence" value="ECO:0007669"/>
    <property type="project" value="UniProtKB-KW"/>
</dbReference>
<dbReference type="Proteomes" id="UP000243106">
    <property type="component" value="Unassembled WGS sequence"/>
</dbReference>
<dbReference type="Pfam" id="PF02769">
    <property type="entry name" value="AIRS_C"/>
    <property type="match status" value="1"/>
</dbReference>
<dbReference type="EMBL" id="FOXV01000016">
    <property type="protein sequence ID" value="SFQ65257.1"/>
    <property type="molecule type" value="Genomic_DNA"/>
</dbReference>
<dbReference type="PANTHER" id="PTHR30270:SF0">
    <property type="entry name" value="THIAMINE-MONOPHOSPHATE KINASE"/>
    <property type="match status" value="1"/>
</dbReference>
<dbReference type="RefSeq" id="WP_093015211.1">
    <property type="nucleotide sequence ID" value="NZ_FOXV01000016.1"/>
</dbReference>
<gene>
    <name evidence="4" type="ORF">SAMN05421853_11637</name>
</gene>
<dbReference type="Pfam" id="PF00586">
    <property type="entry name" value="AIRS"/>
    <property type="match status" value="1"/>
</dbReference>
<dbReference type="InterPro" id="IPR006283">
    <property type="entry name" value="ThiL-like"/>
</dbReference>
<evidence type="ECO:0008006" key="6">
    <source>
        <dbReference type="Google" id="ProtNLM"/>
    </source>
</evidence>
<organism evidence="4 5">
    <name type="scientific">Roseivivax halotolerans</name>
    <dbReference type="NCBI Taxonomy" id="93684"/>
    <lineage>
        <taxon>Bacteria</taxon>
        <taxon>Pseudomonadati</taxon>
        <taxon>Pseudomonadota</taxon>
        <taxon>Alphaproteobacteria</taxon>
        <taxon>Rhodobacterales</taxon>
        <taxon>Roseobacteraceae</taxon>
        <taxon>Roseivivax</taxon>
    </lineage>
</organism>
<dbReference type="InterPro" id="IPR016188">
    <property type="entry name" value="PurM-like_N"/>
</dbReference>
<name>A0A1I6A9N5_9RHOB</name>
<proteinExistence type="predicted"/>
<dbReference type="SUPFAM" id="SSF55326">
    <property type="entry name" value="PurM N-terminal domain-like"/>
    <property type="match status" value="1"/>
</dbReference>
<evidence type="ECO:0000313" key="5">
    <source>
        <dbReference type="Proteomes" id="UP000243106"/>
    </source>
</evidence>
<sequence>MTDVAALAADLAAHPNVTGKRDIDVVCGALGLSQDSPGRPGDDAAALPDGDGWQLVATEGFMNEFVADAPWFAGWCAVMVNLSDIAAMGGRATALTNALWTQGPDQAAEILRGMAEASATYGVPIVGGHSNLRTDRAQLAATMQGRAQALITSFDAEPGDVLIAAVDLRGCYPGESDNFAAFLGTPAERLRGDLELLPELAEAGLVHAGKDISQGGIAGTALMLAECSGCGIDIDVAVIPRPEGTDLARWMRTFPSFGFLLAAKAADVSAICARFAARNIAAAEIGRITSGSAVTLCDGADRAPLWDLAARRYLGLAPIQKEPIDA</sequence>
<dbReference type="InterPro" id="IPR010918">
    <property type="entry name" value="PurM-like_C_dom"/>
</dbReference>
<dbReference type="Gene3D" id="3.30.1330.10">
    <property type="entry name" value="PurM-like, N-terminal domain"/>
    <property type="match status" value="1"/>
</dbReference>
<dbReference type="InterPro" id="IPR036676">
    <property type="entry name" value="PurM-like_C_sf"/>
</dbReference>
<dbReference type="InterPro" id="IPR036921">
    <property type="entry name" value="PurM-like_N_sf"/>
</dbReference>
<dbReference type="InterPro" id="IPR024030">
    <property type="entry name" value="AIR_synthase-rel_sll0787"/>
</dbReference>
<evidence type="ECO:0000313" key="4">
    <source>
        <dbReference type="EMBL" id="SFQ65257.1"/>
    </source>
</evidence>
<evidence type="ECO:0000259" key="3">
    <source>
        <dbReference type="Pfam" id="PF02769"/>
    </source>
</evidence>
<feature type="domain" description="PurM-like N-terminal" evidence="2">
    <location>
        <begin position="41"/>
        <end position="146"/>
    </location>
</feature>
<dbReference type="InterPro" id="IPR011413">
    <property type="entry name" value="UCP036540_AIR"/>
</dbReference>
<keyword evidence="1" id="KW-0784">Thiamine biosynthesis</keyword>
<dbReference type="NCBIfam" id="TIGR04049">
    <property type="entry name" value="AIR_rel_sll0787"/>
    <property type="match status" value="1"/>
</dbReference>
<accession>A0A1I6A9N5</accession>
<dbReference type="AlphaFoldDB" id="A0A1I6A9N5"/>
<keyword evidence="5" id="KW-1185">Reference proteome</keyword>
<evidence type="ECO:0000259" key="2">
    <source>
        <dbReference type="Pfam" id="PF00586"/>
    </source>
</evidence>
<dbReference type="CDD" id="cd02192">
    <property type="entry name" value="PurM-like3"/>
    <property type="match status" value="1"/>
</dbReference>
<dbReference type="PIRSF" id="PIRSF036540">
    <property type="entry name" value="UCP036540_AIR"/>
    <property type="match status" value="1"/>
</dbReference>